<protein>
    <submittedName>
        <fullName evidence="2">Uncharacterized protein</fullName>
    </submittedName>
</protein>
<evidence type="ECO:0000313" key="2">
    <source>
        <dbReference type="EMBL" id="GFS26544.1"/>
    </source>
</evidence>
<keyword evidence="1" id="KW-1133">Transmembrane helix</keyword>
<comment type="caution">
    <text evidence="2">The sequence shown here is derived from an EMBL/GenBank/DDBJ whole genome shotgun (WGS) entry which is preliminary data.</text>
</comment>
<proteinExistence type="predicted"/>
<accession>A0AAV4JWV1</accession>
<dbReference type="EMBL" id="BMAT01010422">
    <property type="protein sequence ID" value="GFS26544.1"/>
    <property type="molecule type" value="Genomic_DNA"/>
</dbReference>
<dbReference type="AlphaFoldDB" id="A0AAV4JWV1"/>
<evidence type="ECO:0000313" key="3">
    <source>
        <dbReference type="Proteomes" id="UP000762676"/>
    </source>
</evidence>
<sequence length="92" mass="10667">MWREPRRKREARQALSGRQGEVRGRVLCPSALVPQFPHYFPPPFHLAGLASCDLSFNKRLYWLVFWSYSDDITNIIIIIIVVVVSCARSCFL</sequence>
<keyword evidence="3" id="KW-1185">Reference proteome</keyword>
<feature type="transmembrane region" description="Helical" evidence="1">
    <location>
        <begin position="72"/>
        <end position="91"/>
    </location>
</feature>
<gene>
    <name evidence="2" type="ORF">ElyMa_005217900</name>
</gene>
<organism evidence="2 3">
    <name type="scientific">Elysia marginata</name>
    <dbReference type="NCBI Taxonomy" id="1093978"/>
    <lineage>
        <taxon>Eukaryota</taxon>
        <taxon>Metazoa</taxon>
        <taxon>Spiralia</taxon>
        <taxon>Lophotrochozoa</taxon>
        <taxon>Mollusca</taxon>
        <taxon>Gastropoda</taxon>
        <taxon>Heterobranchia</taxon>
        <taxon>Euthyneura</taxon>
        <taxon>Panpulmonata</taxon>
        <taxon>Sacoglossa</taxon>
        <taxon>Placobranchoidea</taxon>
        <taxon>Plakobranchidae</taxon>
        <taxon>Elysia</taxon>
    </lineage>
</organism>
<keyword evidence="1" id="KW-0472">Membrane</keyword>
<dbReference type="Proteomes" id="UP000762676">
    <property type="component" value="Unassembled WGS sequence"/>
</dbReference>
<keyword evidence="1" id="KW-0812">Transmembrane</keyword>
<reference evidence="2 3" key="1">
    <citation type="journal article" date="2021" name="Elife">
        <title>Chloroplast acquisition without the gene transfer in kleptoplastic sea slugs, Plakobranchus ocellatus.</title>
        <authorList>
            <person name="Maeda T."/>
            <person name="Takahashi S."/>
            <person name="Yoshida T."/>
            <person name="Shimamura S."/>
            <person name="Takaki Y."/>
            <person name="Nagai Y."/>
            <person name="Toyoda A."/>
            <person name="Suzuki Y."/>
            <person name="Arimoto A."/>
            <person name="Ishii H."/>
            <person name="Satoh N."/>
            <person name="Nishiyama T."/>
            <person name="Hasebe M."/>
            <person name="Maruyama T."/>
            <person name="Minagawa J."/>
            <person name="Obokata J."/>
            <person name="Shigenobu S."/>
        </authorList>
    </citation>
    <scope>NUCLEOTIDE SEQUENCE [LARGE SCALE GENOMIC DNA]</scope>
</reference>
<name>A0AAV4JWV1_9GAST</name>
<evidence type="ECO:0000256" key="1">
    <source>
        <dbReference type="SAM" id="Phobius"/>
    </source>
</evidence>